<evidence type="ECO:0000313" key="3">
    <source>
        <dbReference type="EMBL" id="KAK5047368.1"/>
    </source>
</evidence>
<accession>A0AAV9N0T8</accession>
<keyword evidence="1" id="KW-0175">Coiled coil</keyword>
<protein>
    <recommendedName>
        <fullName evidence="5">Spindle pole body-associated protein cut12 domain-containing protein</fullName>
    </recommendedName>
</protein>
<dbReference type="AlphaFoldDB" id="A0AAV9N0T8"/>
<feature type="compositionally biased region" description="Acidic residues" evidence="2">
    <location>
        <begin position="19"/>
        <end position="30"/>
    </location>
</feature>
<sequence length="513" mass="55210">MATLFSARRKPKRIARDDPEPEPADGEQDQDTGPVVRRPTSNAPKTKSKLRVSFNPGDGEGDVDVGGGQNRSQPSHTSTSGEAIAKDPSTLSSRTSRLGLSSAAQKLQNRGSGLGNRDTTTGSIDDEAQNHDRPTYSKAYLDELRNSTPSTPRDLSSRNSPGLDLVETSNGASDPSNQDLDLASKFGISALSSSKGSSRIPTATEIREKKERRARLAQEELANASAKSTSRHNNQEEDFIPLEAYDSDGEFKPRALQVGSYLAPSGPEKDTRLVRDDEDIAEGFESFVEDSGRVTLSKKALKAQSRLDREAVRSLINEAEGAGSNNDGSDDSDAGGGGSNGSDSDYARHQAYETAQTHRGMDGLSAHHAHTRIASRPRQPRETTAIPKLSVGLAGLRDLAAKLEYERARIEKRRADIRRERAEIVESQAHIQTSLEEAGSELERITLLHRQTQQQQQQQQEGNEGLLNGGDVGSNQNMSVARGGNGLSNGLGGQNAAQQRGLESFGNTIGHPT</sequence>
<feature type="compositionally biased region" description="Low complexity" evidence="2">
    <location>
        <begin position="189"/>
        <end position="198"/>
    </location>
</feature>
<feature type="region of interest" description="Disordered" evidence="2">
    <location>
        <begin position="452"/>
        <end position="513"/>
    </location>
</feature>
<organism evidence="3 4">
    <name type="scientific">Exophiala bonariae</name>
    <dbReference type="NCBI Taxonomy" id="1690606"/>
    <lineage>
        <taxon>Eukaryota</taxon>
        <taxon>Fungi</taxon>
        <taxon>Dikarya</taxon>
        <taxon>Ascomycota</taxon>
        <taxon>Pezizomycotina</taxon>
        <taxon>Eurotiomycetes</taxon>
        <taxon>Chaetothyriomycetidae</taxon>
        <taxon>Chaetothyriales</taxon>
        <taxon>Herpotrichiellaceae</taxon>
        <taxon>Exophiala</taxon>
    </lineage>
</organism>
<feature type="coiled-coil region" evidence="1">
    <location>
        <begin position="393"/>
        <end position="420"/>
    </location>
</feature>
<dbReference type="RefSeq" id="XP_064702930.1">
    <property type="nucleotide sequence ID" value="XM_064850448.1"/>
</dbReference>
<feature type="compositionally biased region" description="Polar residues" evidence="2">
    <location>
        <begin position="146"/>
        <end position="160"/>
    </location>
</feature>
<keyword evidence="4" id="KW-1185">Reference proteome</keyword>
<feature type="region of interest" description="Disordered" evidence="2">
    <location>
        <begin position="1"/>
        <end position="214"/>
    </location>
</feature>
<evidence type="ECO:0000256" key="1">
    <source>
        <dbReference type="SAM" id="Coils"/>
    </source>
</evidence>
<dbReference type="GO" id="GO:0071008">
    <property type="term" value="C:U2-type post-mRNA release spliceosomal complex"/>
    <property type="evidence" value="ECO:0007669"/>
    <property type="project" value="InterPro"/>
</dbReference>
<feature type="compositionally biased region" description="Low complexity" evidence="2">
    <location>
        <begin position="89"/>
        <end position="102"/>
    </location>
</feature>
<gene>
    <name evidence="3" type="ORF">LTR84_006891</name>
</gene>
<feature type="compositionally biased region" description="Basic and acidic residues" evidence="2">
    <location>
        <begin position="205"/>
        <end position="214"/>
    </location>
</feature>
<evidence type="ECO:0008006" key="5">
    <source>
        <dbReference type="Google" id="ProtNLM"/>
    </source>
</evidence>
<reference evidence="3 4" key="1">
    <citation type="submission" date="2023-08" db="EMBL/GenBank/DDBJ databases">
        <title>Black Yeasts Isolated from many extreme environments.</title>
        <authorList>
            <person name="Coleine C."/>
            <person name="Stajich J.E."/>
            <person name="Selbmann L."/>
        </authorList>
    </citation>
    <scope>NUCLEOTIDE SEQUENCE [LARGE SCALE GENOMIC DNA]</scope>
    <source>
        <strain evidence="3 4">CCFEE 5792</strain>
    </source>
</reference>
<comment type="caution">
    <text evidence="3">The sequence shown here is derived from an EMBL/GenBank/DDBJ whole genome shotgun (WGS) entry which is preliminary data.</text>
</comment>
<dbReference type="InterPro" id="IPR028211">
    <property type="entry name" value="Ntr2"/>
</dbReference>
<dbReference type="GO" id="GO:0000390">
    <property type="term" value="P:spliceosomal complex disassembly"/>
    <property type="evidence" value="ECO:0007669"/>
    <property type="project" value="InterPro"/>
</dbReference>
<dbReference type="EMBL" id="JAVRRD010000026">
    <property type="protein sequence ID" value="KAK5047368.1"/>
    <property type="molecule type" value="Genomic_DNA"/>
</dbReference>
<feature type="region of interest" description="Disordered" evidence="2">
    <location>
        <begin position="220"/>
        <end position="239"/>
    </location>
</feature>
<feature type="region of interest" description="Disordered" evidence="2">
    <location>
        <begin position="285"/>
        <end position="346"/>
    </location>
</feature>
<dbReference type="Pfam" id="PF15458">
    <property type="entry name" value="NTR2"/>
    <property type="match status" value="1"/>
</dbReference>
<dbReference type="Proteomes" id="UP001358417">
    <property type="component" value="Unassembled WGS sequence"/>
</dbReference>
<feature type="compositionally biased region" description="Polar residues" evidence="2">
    <location>
        <begin position="70"/>
        <end position="81"/>
    </location>
</feature>
<feature type="compositionally biased region" description="Polar residues" evidence="2">
    <location>
        <begin position="103"/>
        <end position="123"/>
    </location>
</feature>
<evidence type="ECO:0000256" key="2">
    <source>
        <dbReference type="SAM" id="MobiDB-lite"/>
    </source>
</evidence>
<dbReference type="GeneID" id="89975060"/>
<feature type="compositionally biased region" description="Polar residues" evidence="2">
    <location>
        <begin position="167"/>
        <end position="179"/>
    </location>
</feature>
<name>A0AAV9N0T8_9EURO</name>
<feature type="compositionally biased region" description="Basic and acidic residues" evidence="2">
    <location>
        <begin position="128"/>
        <end position="145"/>
    </location>
</feature>
<feature type="region of interest" description="Disordered" evidence="2">
    <location>
        <begin position="258"/>
        <end position="277"/>
    </location>
</feature>
<feature type="compositionally biased region" description="Gly residues" evidence="2">
    <location>
        <begin position="483"/>
        <end position="493"/>
    </location>
</feature>
<evidence type="ECO:0000313" key="4">
    <source>
        <dbReference type="Proteomes" id="UP001358417"/>
    </source>
</evidence>
<proteinExistence type="predicted"/>